<evidence type="ECO:0000259" key="13">
    <source>
        <dbReference type="Pfam" id="PF12627"/>
    </source>
</evidence>
<comment type="cofactor">
    <cofactor evidence="1 11">
        <name>Mg(2+)</name>
        <dbReference type="ChEBI" id="CHEBI:18420"/>
    </cofactor>
</comment>
<name>A0A0A8WY28_MESS1</name>
<dbReference type="PANTHER" id="PTHR46173">
    <property type="entry name" value="CCA TRNA NUCLEOTIDYLTRANSFERASE 1, MITOCHONDRIAL"/>
    <property type="match status" value="1"/>
</dbReference>
<dbReference type="InterPro" id="IPR002646">
    <property type="entry name" value="PolA_pol_head_dom"/>
</dbReference>
<evidence type="ECO:0000256" key="5">
    <source>
        <dbReference type="ARBA" id="ARBA00022723"/>
    </source>
</evidence>
<evidence type="ECO:0000259" key="14">
    <source>
        <dbReference type="Pfam" id="PF13735"/>
    </source>
</evidence>
<feature type="binding site" evidence="11">
    <location>
        <position position="158"/>
    </location>
    <ligand>
        <name>ATP</name>
        <dbReference type="ChEBI" id="CHEBI:30616"/>
    </ligand>
</feature>
<evidence type="ECO:0000256" key="4">
    <source>
        <dbReference type="ARBA" id="ARBA00022695"/>
    </source>
</evidence>
<dbReference type="InterPro" id="IPR023068">
    <property type="entry name" value="CCA-adding_enz_firmicutes"/>
</dbReference>
<feature type="binding site" evidence="11">
    <location>
        <position position="155"/>
    </location>
    <ligand>
        <name>CTP</name>
        <dbReference type="ChEBI" id="CHEBI:37563"/>
    </ligand>
</feature>
<evidence type="ECO:0000256" key="1">
    <source>
        <dbReference type="ARBA" id="ARBA00001946"/>
    </source>
</evidence>
<feature type="binding site" evidence="11">
    <location>
        <position position="158"/>
    </location>
    <ligand>
        <name>CTP</name>
        <dbReference type="ChEBI" id="CHEBI:37563"/>
    </ligand>
</feature>
<keyword evidence="8 11" id="KW-0067">ATP-binding</keyword>
<keyword evidence="7 11" id="KW-0692">RNA repair</keyword>
<gene>
    <name evidence="11" type="primary">cca</name>
    <name evidence="15" type="ORF">SAMD00020551_0750</name>
</gene>
<dbReference type="GO" id="GO:0001680">
    <property type="term" value="P:tRNA 3'-terminal CCA addition"/>
    <property type="evidence" value="ECO:0007669"/>
    <property type="project" value="UniProtKB-UniRule"/>
</dbReference>
<dbReference type="GO" id="GO:0004810">
    <property type="term" value="F:CCA tRNA nucleotidyltransferase activity"/>
    <property type="evidence" value="ECO:0007669"/>
    <property type="project" value="UniProtKB-UniRule"/>
</dbReference>
<comment type="catalytic activity">
    <reaction evidence="11">
        <text>a tRNA with a 3' CCA end + 2 CTP + ATP = a tRNA with a 3' CCACCA end + 3 diphosphate</text>
        <dbReference type="Rhea" id="RHEA:76235"/>
        <dbReference type="Rhea" id="RHEA-COMP:10468"/>
        <dbReference type="Rhea" id="RHEA-COMP:18655"/>
        <dbReference type="ChEBI" id="CHEBI:30616"/>
        <dbReference type="ChEBI" id="CHEBI:33019"/>
        <dbReference type="ChEBI" id="CHEBI:37563"/>
        <dbReference type="ChEBI" id="CHEBI:83071"/>
        <dbReference type="ChEBI" id="CHEBI:195187"/>
    </reaction>
</comment>
<feature type="binding site" evidence="11">
    <location>
        <position position="164"/>
    </location>
    <ligand>
        <name>CTP</name>
        <dbReference type="ChEBI" id="CHEBI:37563"/>
    </ligand>
</feature>
<feature type="binding site" evidence="11">
    <location>
        <position position="112"/>
    </location>
    <ligand>
        <name>ATP</name>
        <dbReference type="ChEBI" id="CHEBI:30616"/>
    </ligand>
</feature>
<dbReference type="GO" id="GO:0042245">
    <property type="term" value="P:RNA repair"/>
    <property type="evidence" value="ECO:0007669"/>
    <property type="project" value="UniProtKB-KW"/>
</dbReference>
<dbReference type="Pfam" id="PF12627">
    <property type="entry name" value="PolyA_pol_RNAbd"/>
    <property type="match status" value="1"/>
</dbReference>
<feature type="domain" description="CCA-adding enzyme C-terminal" evidence="14">
    <location>
        <begin position="250"/>
        <end position="392"/>
    </location>
</feature>
<dbReference type="STRING" id="1321606.SAMD00020551_0750"/>
<feature type="domain" description="tRNA nucleotidyltransferase/poly(A) polymerase RNA and SrmB- binding" evidence="13">
    <location>
        <begin position="171"/>
        <end position="228"/>
    </location>
</feature>
<dbReference type="SUPFAM" id="SSF81301">
    <property type="entry name" value="Nucleotidyltransferase"/>
    <property type="match status" value="1"/>
</dbReference>
<organism evidence="15 16">
    <name type="scientific">Mesobacillus selenatarsenatis (strain DSM 18680 / JCM 14380 / FERM P-15431 / SF-1)</name>
    <dbReference type="NCBI Taxonomy" id="1321606"/>
    <lineage>
        <taxon>Bacteria</taxon>
        <taxon>Bacillati</taxon>
        <taxon>Bacillota</taxon>
        <taxon>Bacilli</taxon>
        <taxon>Bacillales</taxon>
        <taxon>Bacillaceae</taxon>
        <taxon>Mesobacillus</taxon>
    </lineage>
</organism>
<evidence type="ECO:0000313" key="15">
    <source>
        <dbReference type="EMBL" id="GAM12615.1"/>
    </source>
</evidence>
<evidence type="ECO:0000256" key="7">
    <source>
        <dbReference type="ARBA" id="ARBA00022800"/>
    </source>
</evidence>
<dbReference type="Gene3D" id="1.20.58.560">
    <property type="match status" value="1"/>
</dbReference>
<keyword evidence="3 11" id="KW-0819">tRNA processing</keyword>
<feature type="binding site" evidence="11">
    <location>
        <position position="112"/>
    </location>
    <ligand>
        <name>CTP</name>
        <dbReference type="ChEBI" id="CHEBI:37563"/>
    </ligand>
</feature>
<feature type="binding site" evidence="11">
    <location>
        <position position="43"/>
    </location>
    <ligand>
        <name>Mg(2+)</name>
        <dbReference type="ChEBI" id="CHEBI:18420"/>
    </ligand>
</feature>
<feature type="binding site" evidence="11">
    <location>
        <position position="155"/>
    </location>
    <ligand>
        <name>ATP</name>
        <dbReference type="ChEBI" id="CHEBI:30616"/>
    </ligand>
</feature>
<dbReference type="GO" id="GO:0000049">
    <property type="term" value="F:tRNA binding"/>
    <property type="evidence" value="ECO:0007669"/>
    <property type="project" value="UniProtKB-UniRule"/>
</dbReference>
<evidence type="ECO:0000256" key="9">
    <source>
        <dbReference type="ARBA" id="ARBA00022842"/>
    </source>
</evidence>
<dbReference type="InterPro" id="IPR050264">
    <property type="entry name" value="Bact_CCA-adding_enz_type3_sf"/>
</dbReference>
<dbReference type="PANTHER" id="PTHR46173:SF1">
    <property type="entry name" value="CCA TRNA NUCLEOTIDYLTRANSFERASE 1, MITOCHONDRIAL"/>
    <property type="match status" value="1"/>
</dbReference>
<dbReference type="EMBL" id="BASE01000016">
    <property type="protein sequence ID" value="GAM12615.1"/>
    <property type="molecule type" value="Genomic_DNA"/>
</dbReference>
<dbReference type="Pfam" id="PF01743">
    <property type="entry name" value="PolyA_pol"/>
    <property type="match status" value="1"/>
</dbReference>
<dbReference type="Pfam" id="PF13735">
    <property type="entry name" value="tRNA_NucTran2_2"/>
    <property type="match status" value="1"/>
</dbReference>
<feature type="binding site" evidence="11">
    <location>
        <position position="28"/>
    </location>
    <ligand>
        <name>CTP</name>
        <dbReference type="ChEBI" id="CHEBI:37563"/>
    </ligand>
</feature>
<feature type="binding site" evidence="11">
    <location>
        <position position="28"/>
    </location>
    <ligand>
        <name>ATP</name>
        <dbReference type="ChEBI" id="CHEBI:30616"/>
    </ligand>
</feature>
<keyword evidence="4 11" id="KW-0548">Nucleotidyltransferase</keyword>
<keyword evidence="9 11" id="KW-0460">Magnesium</keyword>
<comment type="miscellaneous">
    <text evidence="11">A single active site specifically recognizes both ATP and CTP and is responsible for their addition.</text>
</comment>
<dbReference type="SUPFAM" id="SSF81891">
    <property type="entry name" value="Poly A polymerase C-terminal region-like"/>
    <property type="match status" value="1"/>
</dbReference>
<feature type="binding site" evidence="11">
    <location>
        <position position="31"/>
    </location>
    <ligand>
        <name>ATP</name>
        <dbReference type="ChEBI" id="CHEBI:30616"/>
    </ligand>
</feature>
<evidence type="ECO:0000256" key="11">
    <source>
        <dbReference type="HAMAP-Rule" id="MF_01263"/>
    </source>
</evidence>
<accession>A0A0A8WY28</accession>
<protein>
    <recommendedName>
        <fullName evidence="11">CCA-adding enzyme</fullName>
        <ecNumber evidence="11">2.7.7.72</ecNumber>
    </recommendedName>
    <alternativeName>
        <fullName evidence="11">CCA tRNA nucleotidyltransferase</fullName>
    </alternativeName>
    <alternativeName>
        <fullName evidence="11">tRNA CCA-pyrophosphorylase</fullName>
    </alternativeName>
    <alternativeName>
        <fullName evidence="11">tRNA adenylyl-/cytidylyl- transferase</fullName>
    </alternativeName>
    <alternativeName>
        <fullName evidence="11">tRNA nucleotidyltransferase</fullName>
    </alternativeName>
    <alternativeName>
        <fullName evidence="11">tRNA-NT</fullName>
    </alternativeName>
</protein>
<reference evidence="15 16" key="1">
    <citation type="submission" date="2013-06" db="EMBL/GenBank/DDBJ databases">
        <title>Whole genome shotgun sequence of Bacillus selenatarsenatis SF-1.</title>
        <authorList>
            <person name="Kuroda M."/>
            <person name="Sei K."/>
            <person name="Yamashita M."/>
            <person name="Ike M."/>
        </authorList>
    </citation>
    <scope>NUCLEOTIDE SEQUENCE [LARGE SCALE GENOMIC DNA]</scope>
    <source>
        <strain evidence="15 16">SF-1</strain>
    </source>
</reference>
<evidence type="ECO:0000256" key="2">
    <source>
        <dbReference type="ARBA" id="ARBA00022679"/>
    </source>
</evidence>
<keyword evidence="16" id="KW-1185">Reference proteome</keyword>
<dbReference type="HAMAP" id="MF_01263">
    <property type="entry name" value="CCA_bact_type3"/>
    <property type="match status" value="1"/>
</dbReference>
<evidence type="ECO:0000256" key="8">
    <source>
        <dbReference type="ARBA" id="ARBA00022840"/>
    </source>
</evidence>
<keyword evidence="2 11" id="KW-0808">Transferase</keyword>
<dbReference type="GO" id="GO:0000287">
    <property type="term" value="F:magnesium ion binding"/>
    <property type="evidence" value="ECO:0007669"/>
    <property type="project" value="UniProtKB-UniRule"/>
</dbReference>
<feature type="binding site" evidence="11">
    <location>
        <position position="164"/>
    </location>
    <ligand>
        <name>ATP</name>
        <dbReference type="ChEBI" id="CHEBI:30616"/>
    </ligand>
</feature>
<dbReference type="InterPro" id="IPR043519">
    <property type="entry name" value="NT_sf"/>
</dbReference>
<comment type="similarity">
    <text evidence="11">Belongs to the tRNA nucleotidyltransferase/poly(A) polymerase family. Bacterial CCA-adding enzyme type 3 subfamily.</text>
</comment>
<feature type="binding site" evidence="11">
    <location>
        <position position="31"/>
    </location>
    <ligand>
        <name>CTP</name>
        <dbReference type="ChEBI" id="CHEBI:37563"/>
    </ligand>
</feature>
<dbReference type="CDD" id="cd05398">
    <property type="entry name" value="NT_ClassII-CCAase"/>
    <property type="match status" value="1"/>
</dbReference>
<dbReference type="AlphaFoldDB" id="A0A0A8WY28"/>
<dbReference type="RefSeq" id="WP_369389218.1">
    <property type="nucleotide sequence ID" value="NZ_BASE01000016.1"/>
</dbReference>
<evidence type="ECO:0000256" key="10">
    <source>
        <dbReference type="ARBA" id="ARBA00022884"/>
    </source>
</evidence>
<comment type="function">
    <text evidence="11">Catalyzes the addition and repair of the essential 3'-terminal CCA sequence in tRNAs without using a nucleic acid template. Adds these three nucleotides in the order of C, C, and A to the tRNA nucleotide-73, using CTP and ATP as substrates and producing inorganic pyrophosphate. tRNA 3'-terminal CCA addition is required both for tRNA processing and repair. Also involved in tRNA surveillance by mediating tandem CCA addition to generate a CCACCA at the 3' terminus of unstable tRNAs. While stable tRNAs receive only 3'-terminal CCA, unstable tRNAs are marked with CCACCA and rapidly degraded.</text>
</comment>
<keyword evidence="10 11" id="KW-0694">RNA-binding</keyword>
<dbReference type="InterPro" id="IPR032828">
    <property type="entry name" value="PolyA_RNA-bd"/>
</dbReference>
<comment type="catalytic activity">
    <reaction evidence="11">
        <text>a tRNA precursor + 2 CTP + ATP = a tRNA with a 3' CCA end + 3 diphosphate</text>
        <dbReference type="Rhea" id="RHEA:14433"/>
        <dbReference type="Rhea" id="RHEA-COMP:10465"/>
        <dbReference type="Rhea" id="RHEA-COMP:10468"/>
        <dbReference type="ChEBI" id="CHEBI:30616"/>
        <dbReference type="ChEBI" id="CHEBI:33019"/>
        <dbReference type="ChEBI" id="CHEBI:37563"/>
        <dbReference type="ChEBI" id="CHEBI:74896"/>
        <dbReference type="ChEBI" id="CHEBI:83071"/>
        <dbReference type="EC" id="2.7.7.72"/>
    </reaction>
</comment>
<sequence>MIGQPFIQAVPVLQLIEDAGFEAYFVGGSVRDHILGREISDVDIATSALPEELKRIFPKTNDVGIEHGTILVHYKGEHYEITTFRSEENYTDFRRPDKVSFIRSLNDDLQRRDFTMNAMAMDKEGNIIDPFAGKEAINKKEIVTVGNPDERFGEDALRMLRAVRFQSQLSFSIGKQTLVSLAANCHLLENIAVERKTVEFEKLLMGPGLSEAVQLLANSGMIQYLPGLKGHRDEVIRFSTHLRGNFQLAESWVLLVFELGLKDKEIEEFLREWKLPVQKIKRIKHIHALLLHRLKNEWNPELVYNAGLEVAISAEIVFASLQDIDTSTEKIRELHEVLPIKHRKELNVTGNDVMDWLDKQPGPWLREYLEEIERSVIYGIVPNEKEKIKEWLNASNLRSEKN</sequence>
<evidence type="ECO:0000259" key="12">
    <source>
        <dbReference type="Pfam" id="PF01743"/>
    </source>
</evidence>
<dbReference type="GO" id="GO:0160016">
    <property type="term" value="F:CCACCA tRNA nucleotidyltransferase activity"/>
    <property type="evidence" value="ECO:0007669"/>
    <property type="project" value="RHEA"/>
</dbReference>
<keyword evidence="6 11" id="KW-0547">Nucleotide-binding</keyword>
<dbReference type="Gene3D" id="3.30.460.10">
    <property type="entry name" value="Beta Polymerase, domain 2"/>
    <property type="match status" value="1"/>
</dbReference>
<feature type="binding site" evidence="11">
    <location>
        <position position="161"/>
    </location>
    <ligand>
        <name>ATP</name>
        <dbReference type="ChEBI" id="CHEBI:30616"/>
    </ligand>
</feature>
<proteinExistence type="inferred from homology"/>
<dbReference type="Proteomes" id="UP000031014">
    <property type="component" value="Unassembled WGS sequence"/>
</dbReference>
<dbReference type="Gene3D" id="1.10.246.80">
    <property type="match status" value="1"/>
</dbReference>
<evidence type="ECO:0000313" key="16">
    <source>
        <dbReference type="Proteomes" id="UP000031014"/>
    </source>
</evidence>
<feature type="binding site" evidence="11">
    <location>
        <position position="161"/>
    </location>
    <ligand>
        <name>CTP</name>
        <dbReference type="ChEBI" id="CHEBI:37563"/>
    </ligand>
</feature>
<keyword evidence="5 11" id="KW-0479">Metal-binding</keyword>
<comment type="caution">
    <text evidence="15">The sequence shown here is derived from an EMBL/GenBank/DDBJ whole genome shotgun (WGS) entry which is preliminary data.</text>
</comment>
<feature type="binding site" evidence="11">
    <location>
        <position position="41"/>
    </location>
    <ligand>
        <name>Mg(2+)</name>
        <dbReference type="ChEBI" id="CHEBI:18420"/>
    </ligand>
</feature>
<feature type="domain" description="Poly A polymerase head" evidence="12">
    <location>
        <begin position="23"/>
        <end position="142"/>
    </location>
</feature>
<dbReference type="Gene3D" id="1.10.110.30">
    <property type="match status" value="1"/>
</dbReference>
<dbReference type="GO" id="GO:0005524">
    <property type="term" value="F:ATP binding"/>
    <property type="evidence" value="ECO:0007669"/>
    <property type="project" value="UniProtKB-UniRule"/>
</dbReference>
<dbReference type="InterPro" id="IPR032810">
    <property type="entry name" value="CCA-adding_enz_C"/>
</dbReference>
<dbReference type="NCBIfam" id="NF009814">
    <property type="entry name" value="PRK13299.1"/>
    <property type="match status" value="1"/>
</dbReference>
<comment type="subunit">
    <text evidence="11">Homodimer.</text>
</comment>
<evidence type="ECO:0000256" key="3">
    <source>
        <dbReference type="ARBA" id="ARBA00022694"/>
    </source>
</evidence>
<dbReference type="EC" id="2.7.7.72" evidence="11"/>
<evidence type="ECO:0000256" key="6">
    <source>
        <dbReference type="ARBA" id="ARBA00022741"/>
    </source>
</evidence>